<protein>
    <submittedName>
        <fullName evidence="2">Lysosomal-associated membrane protein family, member 5</fullName>
    </submittedName>
</protein>
<reference evidence="2 3" key="1">
    <citation type="journal article" date="2013" name="Science">
        <title>Genomic diversity and evolution of the head crest in the rock pigeon.</title>
        <authorList>
            <person name="Shapiro M.D."/>
            <person name="Kronenberg Z."/>
            <person name="Li C."/>
            <person name="Domyan E.T."/>
            <person name="Pan H."/>
            <person name="Campbell M."/>
            <person name="Tan H."/>
            <person name="Huff C.D."/>
            <person name="Hu H."/>
            <person name="Vickrey A.I."/>
            <person name="Nielsen S.C."/>
            <person name="Stringham S.A."/>
            <person name="Hu H."/>
            <person name="Willerslev E."/>
            <person name="Gilbert M.T."/>
            <person name="Yandell M."/>
            <person name="Zhang G."/>
            <person name="Wang J."/>
        </authorList>
    </citation>
    <scope>NUCLEOTIDE SEQUENCE [LARGE SCALE GENOMIC DNA]</scope>
    <source>
        <tissue evidence="2">Blood</tissue>
    </source>
</reference>
<feature type="region of interest" description="Disordered" evidence="1">
    <location>
        <begin position="48"/>
        <end position="127"/>
    </location>
</feature>
<accession>A0A2I0M9F1</accession>
<organism evidence="2 3">
    <name type="scientific">Columba livia</name>
    <name type="common">Rock dove</name>
    <dbReference type="NCBI Taxonomy" id="8932"/>
    <lineage>
        <taxon>Eukaryota</taxon>
        <taxon>Metazoa</taxon>
        <taxon>Chordata</taxon>
        <taxon>Craniata</taxon>
        <taxon>Vertebrata</taxon>
        <taxon>Euteleostomi</taxon>
        <taxon>Archelosauria</taxon>
        <taxon>Archosauria</taxon>
        <taxon>Dinosauria</taxon>
        <taxon>Saurischia</taxon>
        <taxon>Theropoda</taxon>
        <taxon>Coelurosauria</taxon>
        <taxon>Aves</taxon>
        <taxon>Neognathae</taxon>
        <taxon>Neoaves</taxon>
        <taxon>Columbimorphae</taxon>
        <taxon>Columbiformes</taxon>
        <taxon>Columbidae</taxon>
        <taxon>Columba</taxon>
    </lineage>
</organism>
<sequence length="127" mass="13152">MWHQRVGAGNLLAGASVHPQTLLPQGGAQHLPGAGGFLEAQPDPVHLFLPLGQPASTQPARTGSLRWSPQLGSPTSARRSKPSPSSPATTRSLCSSCCRKCASSPSTSPQILSSVKNTSAQWTRGSS</sequence>
<feature type="compositionally biased region" description="Polar residues" evidence="1">
    <location>
        <begin position="115"/>
        <end position="127"/>
    </location>
</feature>
<comment type="caution">
    <text evidence="2">The sequence shown here is derived from an EMBL/GenBank/DDBJ whole genome shotgun (WGS) entry which is preliminary data.</text>
</comment>
<evidence type="ECO:0000313" key="3">
    <source>
        <dbReference type="Proteomes" id="UP000053872"/>
    </source>
</evidence>
<keyword evidence="3" id="KW-1185">Reference proteome</keyword>
<evidence type="ECO:0000313" key="2">
    <source>
        <dbReference type="EMBL" id="PKK26302.1"/>
    </source>
</evidence>
<feature type="compositionally biased region" description="Low complexity" evidence="1">
    <location>
        <begin position="73"/>
        <end position="92"/>
    </location>
</feature>
<dbReference type="InParanoid" id="A0A2I0M9F1"/>
<dbReference type="AlphaFoldDB" id="A0A2I0M9F1"/>
<feature type="compositionally biased region" description="Polar residues" evidence="1">
    <location>
        <begin position="54"/>
        <end position="72"/>
    </location>
</feature>
<proteinExistence type="predicted"/>
<name>A0A2I0M9F1_COLLI</name>
<dbReference type="Proteomes" id="UP000053872">
    <property type="component" value="Unassembled WGS sequence"/>
</dbReference>
<feature type="compositionally biased region" description="Low complexity" evidence="1">
    <location>
        <begin position="103"/>
        <end position="114"/>
    </location>
</feature>
<gene>
    <name evidence="2" type="primary">LAMP5</name>
    <name evidence="2" type="ORF">A306_00008164</name>
</gene>
<dbReference type="EMBL" id="AKCR02000027">
    <property type="protein sequence ID" value="PKK26302.1"/>
    <property type="molecule type" value="Genomic_DNA"/>
</dbReference>
<evidence type="ECO:0000256" key="1">
    <source>
        <dbReference type="SAM" id="MobiDB-lite"/>
    </source>
</evidence>